<sequence>MAPQHLEQVLVDDPELAEGLTAFGEFLRTSYFYPSGSYERCEDSRAPNAWATISKKFDPFIKVSHIWITQHPVLPIIPNVKVYQNPLSD</sequence>
<comment type="caution">
    <text evidence="1">The sequence shown here is derived from an EMBL/GenBank/DDBJ whole genome shotgun (WGS) entry which is preliminary data.</text>
</comment>
<proteinExistence type="predicted"/>
<keyword evidence="2" id="KW-1185">Reference proteome</keyword>
<dbReference type="AlphaFoldDB" id="A0A8H7E6D4"/>
<organism evidence="1 2">
    <name type="scientific">Endocarpon pusillum</name>
    <dbReference type="NCBI Taxonomy" id="364733"/>
    <lineage>
        <taxon>Eukaryota</taxon>
        <taxon>Fungi</taxon>
        <taxon>Dikarya</taxon>
        <taxon>Ascomycota</taxon>
        <taxon>Pezizomycotina</taxon>
        <taxon>Eurotiomycetes</taxon>
        <taxon>Chaetothyriomycetidae</taxon>
        <taxon>Verrucariales</taxon>
        <taxon>Verrucariaceae</taxon>
        <taxon>Endocarpon</taxon>
    </lineage>
</organism>
<accession>A0A8H7E6D4</accession>
<reference evidence="1" key="1">
    <citation type="submission" date="2020-02" db="EMBL/GenBank/DDBJ databases">
        <authorList>
            <person name="Palmer J.M."/>
        </authorList>
    </citation>
    <scope>NUCLEOTIDE SEQUENCE</scope>
    <source>
        <strain evidence="1">EPUS1.4</strain>
        <tissue evidence="1">Thallus</tissue>
    </source>
</reference>
<protein>
    <submittedName>
        <fullName evidence="1">Uncharacterized protein</fullName>
    </submittedName>
</protein>
<name>A0A8H7E6D4_9EURO</name>
<dbReference type="EMBL" id="JAACFV010000033">
    <property type="protein sequence ID" value="KAF7510115.1"/>
    <property type="molecule type" value="Genomic_DNA"/>
</dbReference>
<evidence type="ECO:0000313" key="2">
    <source>
        <dbReference type="Proteomes" id="UP000606974"/>
    </source>
</evidence>
<evidence type="ECO:0000313" key="1">
    <source>
        <dbReference type="EMBL" id="KAF7510115.1"/>
    </source>
</evidence>
<dbReference type="Proteomes" id="UP000606974">
    <property type="component" value="Unassembled WGS sequence"/>
</dbReference>
<gene>
    <name evidence="1" type="ORF">GJ744_007014</name>
</gene>